<evidence type="ECO:0000313" key="2">
    <source>
        <dbReference type="WBParaSite" id="RSKR_0000484700.1"/>
    </source>
</evidence>
<reference evidence="2" key="1">
    <citation type="submission" date="2016-11" db="UniProtKB">
        <authorList>
            <consortium name="WormBaseParasite"/>
        </authorList>
    </citation>
    <scope>IDENTIFICATION</scope>
    <source>
        <strain evidence="2">KR3021</strain>
    </source>
</reference>
<organism evidence="1 2">
    <name type="scientific">Rhabditophanes sp. KR3021</name>
    <dbReference type="NCBI Taxonomy" id="114890"/>
    <lineage>
        <taxon>Eukaryota</taxon>
        <taxon>Metazoa</taxon>
        <taxon>Ecdysozoa</taxon>
        <taxon>Nematoda</taxon>
        <taxon>Chromadorea</taxon>
        <taxon>Rhabditida</taxon>
        <taxon>Tylenchina</taxon>
        <taxon>Panagrolaimomorpha</taxon>
        <taxon>Strongyloidoidea</taxon>
        <taxon>Alloionematidae</taxon>
        <taxon>Rhabditophanes</taxon>
    </lineage>
</organism>
<evidence type="ECO:0000313" key="1">
    <source>
        <dbReference type="Proteomes" id="UP000095286"/>
    </source>
</evidence>
<dbReference type="Proteomes" id="UP000095286">
    <property type="component" value="Unplaced"/>
</dbReference>
<protein>
    <submittedName>
        <fullName evidence="2">Protein kinase domain-containing protein</fullName>
    </submittedName>
</protein>
<accession>A0AC35TV97</accession>
<sequence>MKMFITKNQKRQLDLTRDGPIIPPLIFNDRLKRFNGSSYIENIRTNDLLHQFKSDDDLNQVAEYLATSQYKSKNADGFETYFNVAYTTNKIIANGAFGQVSACVRKSDGIKCAVKKQIITKFGDFQNNVREFQMLGKVQSHQNIVKLHEAWIQSGKSYLIMECCVGSLYDLAKTHNDLTLDEIKMYSRDMLASIAHIHGLGVLHLDVKLENFFVDQFNVAKLGDFGHAIEVSSINTNSDIPEGDKRYMADELFREQPTFGADIFAAGLCILELATDIFMPENDVSFHMLRKGSFPEELKQGVDESIIDLINAMICVEKSERLSAQHLLKQLGEVKRVSTRIVCEKEEKVVGMVGTTPMLIKPPSKRRFGCINNDRFNFSSELEDTSGTRDSDESVTSYEGEESPRIRSKKSRLNKHKLSLASLFVTVPKEEEEMAALKSEVETGRVISLPKENVNPADVEETPVRGHNVRVSRIRSFGRVRRDLFSTCENDE</sequence>
<name>A0AC35TV97_9BILA</name>
<dbReference type="WBParaSite" id="RSKR_0000484700.1">
    <property type="protein sequence ID" value="RSKR_0000484700.1"/>
    <property type="gene ID" value="RSKR_0000484700"/>
</dbReference>
<proteinExistence type="predicted"/>